<sequence length="222" mass="25965">MSCQRGNANRSRPQKYQNQKSFKNNLYDKSQKIKQINSTEVTNVCERCKKIIEWKIKYKKYKVLKAPMKCIKCEQKTVKHSYHNICLLCAKQQGVCSKCGQKTEVIEGTCSKEEQIKLDAEFKAILKTLSERKRRTLLRYMNRQSIKSKENNSKPNTSLNTDETDNKDRNEDETIPKKEDLLMKIKSLALIEDDDIDSDIDEEEINNFGSDVYNLCDRIFSK</sequence>
<dbReference type="EnsemblMetazoa" id="XM_012200533.1">
    <property type="protein sequence ID" value="XP_012055923.1"/>
    <property type="gene ID" value="LOC105619003"/>
</dbReference>
<reference evidence="3" key="1">
    <citation type="journal article" date="2011" name="PLoS Genet.">
        <title>The genome sequence of the leaf-cutter ant Atta cephalotes reveals insights into its obligate symbiotic lifestyle.</title>
        <authorList>
            <person name="Suen G."/>
            <person name="Teiling C."/>
            <person name="Li L."/>
            <person name="Holt C."/>
            <person name="Abouheif E."/>
            <person name="Bornberg-Bauer E."/>
            <person name="Bouffard P."/>
            <person name="Caldera E.J."/>
            <person name="Cash E."/>
            <person name="Cavanaugh A."/>
            <person name="Denas O."/>
            <person name="Elhaik E."/>
            <person name="Fave M.J."/>
            <person name="Gadau J."/>
            <person name="Gibson J.D."/>
            <person name="Graur D."/>
            <person name="Grubbs K.J."/>
            <person name="Hagen D.E."/>
            <person name="Harkins T.T."/>
            <person name="Helmkampf M."/>
            <person name="Hu H."/>
            <person name="Johnson B.R."/>
            <person name="Kim J."/>
            <person name="Marsh S.E."/>
            <person name="Moeller J.A."/>
            <person name="Munoz-Torres M.C."/>
            <person name="Murphy M.C."/>
            <person name="Naughton M.C."/>
            <person name="Nigam S."/>
            <person name="Overson R."/>
            <person name="Rajakumar R."/>
            <person name="Reese J.T."/>
            <person name="Scott J.J."/>
            <person name="Smith C.R."/>
            <person name="Tao S."/>
            <person name="Tsutsui N.D."/>
            <person name="Viljakainen L."/>
            <person name="Wissler L."/>
            <person name="Yandell M.D."/>
            <person name="Zimmer F."/>
            <person name="Taylor J."/>
            <person name="Slater S.C."/>
            <person name="Clifton S.W."/>
            <person name="Warren W.C."/>
            <person name="Elsik C.G."/>
            <person name="Smith C.D."/>
            <person name="Weinstock G.M."/>
            <person name="Gerardo N.M."/>
            <person name="Currie C.R."/>
        </authorList>
    </citation>
    <scope>NUCLEOTIDE SEQUENCE [LARGE SCALE GENOMIC DNA]</scope>
</reference>
<accession>A0A158NEG5</accession>
<dbReference type="FunCoup" id="A0A158NEG5">
    <property type="interactions" value="575"/>
</dbReference>
<evidence type="ECO:0000313" key="2">
    <source>
        <dbReference type="EnsemblMetazoa" id="XP_012055923.1"/>
    </source>
</evidence>
<dbReference type="KEGG" id="acep:105619003"/>
<keyword evidence="3" id="KW-1185">Reference proteome</keyword>
<evidence type="ECO:0000256" key="1">
    <source>
        <dbReference type="SAM" id="MobiDB-lite"/>
    </source>
</evidence>
<dbReference type="Proteomes" id="UP000005205">
    <property type="component" value="Unassembled WGS sequence"/>
</dbReference>
<dbReference type="EMBL" id="ADTU01013294">
    <property type="status" value="NOT_ANNOTATED_CDS"/>
    <property type="molecule type" value="Genomic_DNA"/>
</dbReference>
<feature type="compositionally biased region" description="Basic and acidic residues" evidence="1">
    <location>
        <begin position="164"/>
        <end position="175"/>
    </location>
</feature>
<dbReference type="InParanoid" id="A0A158NEG5"/>
<reference evidence="2" key="2">
    <citation type="submission" date="2016-04" db="UniProtKB">
        <authorList>
            <consortium name="EnsemblMetazoa"/>
        </authorList>
    </citation>
    <scope>IDENTIFICATION</scope>
</reference>
<name>A0A158NEG5_ATTCE</name>
<dbReference type="Pfam" id="PF10217">
    <property type="entry name" value="DUF2039"/>
    <property type="match status" value="1"/>
</dbReference>
<dbReference type="AlphaFoldDB" id="A0A158NEG5"/>
<dbReference type="InterPro" id="IPR019351">
    <property type="entry name" value="DUF2039"/>
</dbReference>
<dbReference type="STRING" id="12957.A0A158NEG5"/>
<gene>
    <name evidence="2" type="primary">105619003</name>
</gene>
<dbReference type="PANTHER" id="PTHR22876:SF5">
    <property type="entry name" value="CHROMOSOME 9 OPEN READING FRAME 85"/>
    <property type="match status" value="1"/>
</dbReference>
<feature type="region of interest" description="Disordered" evidence="1">
    <location>
        <begin position="144"/>
        <end position="175"/>
    </location>
</feature>
<evidence type="ECO:0000313" key="3">
    <source>
        <dbReference type="Proteomes" id="UP000005205"/>
    </source>
</evidence>
<dbReference type="OMA" id="HKNRHVF"/>
<dbReference type="eggNOG" id="KOG3241">
    <property type="taxonomic scope" value="Eukaryota"/>
</dbReference>
<organism evidence="2 3">
    <name type="scientific">Atta cephalotes</name>
    <name type="common">Leafcutter ant</name>
    <dbReference type="NCBI Taxonomy" id="12957"/>
    <lineage>
        <taxon>Eukaryota</taxon>
        <taxon>Metazoa</taxon>
        <taxon>Ecdysozoa</taxon>
        <taxon>Arthropoda</taxon>
        <taxon>Hexapoda</taxon>
        <taxon>Insecta</taxon>
        <taxon>Pterygota</taxon>
        <taxon>Neoptera</taxon>
        <taxon>Endopterygota</taxon>
        <taxon>Hymenoptera</taxon>
        <taxon>Apocrita</taxon>
        <taxon>Aculeata</taxon>
        <taxon>Formicoidea</taxon>
        <taxon>Formicidae</taxon>
        <taxon>Myrmicinae</taxon>
        <taxon>Atta</taxon>
    </lineage>
</organism>
<protein>
    <submittedName>
        <fullName evidence="2">Uncharacterized protein</fullName>
    </submittedName>
</protein>
<proteinExistence type="predicted"/>
<dbReference type="OrthoDB" id="250548at2759"/>
<dbReference type="PANTHER" id="PTHR22876">
    <property type="entry name" value="ZGC:101016"/>
    <property type="match status" value="1"/>
</dbReference>